<feature type="region of interest" description="Disordered" evidence="1">
    <location>
        <begin position="738"/>
        <end position="759"/>
    </location>
</feature>
<accession>L7MHY6</accession>
<feature type="region of interest" description="Disordered" evidence="1">
    <location>
        <begin position="569"/>
        <end position="625"/>
    </location>
</feature>
<feature type="compositionally biased region" description="Basic residues" evidence="1">
    <location>
        <begin position="267"/>
        <end position="276"/>
    </location>
</feature>
<feature type="region of interest" description="Disordered" evidence="1">
    <location>
        <begin position="1093"/>
        <end position="1112"/>
    </location>
</feature>
<feature type="region of interest" description="Disordered" evidence="1">
    <location>
        <begin position="791"/>
        <end position="851"/>
    </location>
</feature>
<feature type="compositionally biased region" description="Basic and acidic residues" evidence="1">
    <location>
        <begin position="1024"/>
        <end position="1045"/>
    </location>
</feature>
<feature type="region of interest" description="Disordered" evidence="1">
    <location>
        <begin position="1340"/>
        <end position="1392"/>
    </location>
</feature>
<protein>
    <submittedName>
        <fullName evidence="2">Putative dumpy</fullName>
    </submittedName>
</protein>
<feature type="region of interest" description="Disordered" evidence="1">
    <location>
        <begin position="493"/>
        <end position="538"/>
    </location>
</feature>
<reference evidence="2" key="1">
    <citation type="submission" date="2012-11" db="EMBL/GenBank/DDBJ databases">
        <authorList>
            <person name="Lucero-Rivera Y.E."/>
            <person name="Tovar-Ramirez D."/>
        </authorList>
    </citation>
    <scope>NUCLEOTIDE SEQUENCE</scope>
    <source>
        <tissue evidence="2">Salivary gland</tissue>
    </source>
</reference>
<feature type="compositionally biased region" description="Low complexity" evidence="1">
    <location>
        <begin position="225"/>
        <end position="252"/>
    </location>
</feature>
<feature type="region of interest" description="Disordered" evidence="1">
    <location>
        <begin position="1276"/>
        <end position="1311"/>
    </location>
</feature>
<feature type="compositionally biased region" description="Polar residues" evidence="1">
    <location>
        <begin position="1276"/>
        <end position="1290"/>
    </location>
</feature>
<feature type="compositionally biased region" description="Basic and acidic residues" evidence="1">
    <location>
        <begin position="1126"/>
        <end position="1146"/>
    </location>
</feature>
<feature type="compositionally biased region" description="Low complexity" evidence="1">
    <location>
        <begin position="159"/>
        <end position="168"/>
    </location>
</feature>
<feature type="compositionally biased region" description="Low complexity" evidence="1">
    <location>
        <begin position="517"/>
        <end position="532"/>
    </location>
</feature>
<feature type="compositionally biased region" description="Low complexity" evidence="1">
    <location>
        <begin position="107"/>
        <end position="128"/>
    </location>
</feature>
<feature type="region of interest" description="Disordered" evidence="1">
    <location>
        <begin position="649"/>
        <end position="713"/>
    </location>
</feature>
<feature type="compositionally biased region" description="Polar residues" evidence="1">
    <location>
        <begin position="1361"/>
        <end position="1373"/>
    </location>
</feature>
<feature type="region of interest" description="Disordered" evidence="1">
    <location>
        <begin position="1495"/>
        <end position="1514"/>
    </location>
</feature>
<feature type="compositionally biased region" description="Polar residues" evidence="1">
    <location>
        <begin position="1296"/>
        <end position="1306"/>
    </location>
</feature>
<feature type="compositionally biased region" description="Polar residues" evidence="1">
    <location>
        <begin position="994"/>
        <end position="1009"/>
    </location>
</feature>
<organism evidence="2">
    <name type="scientific">Rhipicephalus pulchellus</name>
    <name type="common">Yellow backed tick</name>
    <name type="synonym">Dermacentor pulchellus</name>
    <dbReference type="NCBI Taxonomy" id="72859"/>
    <lineage>
        <taxon>Eukaryota</taxon>
        <taxon>Metazoa</taxon>
        <taxon>Ecdysozoa</taxon>
        <taxon>Arthropoda</taxon>
        <taxon>Chelicerata</taxon>
        <taxon>Arachnida</taxon>
        <taxon>Acari</taxon>
        <taxon>Parasitiformes</taxon>
        <taxon>Ixodida</taxon>
        <taxon>Ixodoidea</taxon>
        <taxon>Ixodidae</taxon>
        <taxon>Rhipicephalinae</taxon>
        <taxon>Rhipicephalus</taxon>
        <taxon>Rhipicephalus</taxon>
    </lineage>
</organism>
<feature type="non-terminal residue" evidence="2">
    <location>
        <position position="1"/>
    </location>
</feature>
<evidence type="ECO:0000256" key="1">
    <source>
        <dbReference type="SAM" id="MobiDB-lite"/>
    </source>
</evidence>
<feature type="compositionally biased region" description="Low complexity" evidence="1">
    <location>
        <begin position="1203"/>
        <end position="1212"/>
    </location>
</feature>
<evidence type="ECO:0000313" key="2">
    <source>
        <dbReference type="EMBL" id="JAA62794.1"/>
    </source>
</evidence>
<feature type="compositionally biased region" description="Low complexity" evidence="1">
    <location>
        <begin position="679"/>
        <end position="688"/>
    </location>
</feature>
<feature type="compositionally biased region" description="Basic and acidic residues" evidence="1">
    <location>
        <begin position="1156"/>
        <end position="1178"/>
    </location>
</feature>
<feature type="compositionally biased region" description="Basic and acidic residues" evidence="1">
    <location>
        <begin position="493"/>
        <end position="511"/>
    </location>
</feature>
<feature type="region of interest" description="Disordered" evidence="1">
    <location>
        <begin position="32"/>
        <end position="55"/>
    </location>
</feature>
<feature type="compositionally biased region" description="Low complexity" evidence="1">
    <location>
        <begin position="32"/>
        <end position="49"/>
    </location>
</feature>
<proteinExistence type="evidence at transcript level"/>
<reference evidence="2" key="2">
    <citation type="journal article" date="2015" name="J. Proteomics">
        <title>Sexual differences in the sialomes of the zebra tick, Rhipicephalus pulchellus.</title>
        <authorList>
            <person name="Tan A.W."/>
            <person name="Francischetti I.M."/>
            <person name="Slovak M."/>
            <person name="Kini R.M."/>
            <person name="Ribeiro J.M."/>
        </authorList>
    </citation>
    <scope>NUCLEOTIDE SEQUENCE</scope>
    <source>
        <tissue evidence="2">Salivary gland</tissue>
    </source>
</reference>
<name>L7MHY6_RHIPC</name>
<feature type="region of interest" description="Disordered" evidence="1">
    <location>
        <begin position="989"/>
        <end position="1060"/>
    </location>
</feature>
<dbReference type="EMBL" id="GACK01002240">
    <property type="protein sequence ID" value="JAA62794.1"/>
    <property type="molecule type" value="mRNA"/>
</dbReference>
<sequence length="1518" mass="162498">LGNFGKKAKEEKTEDPRILCLFSVGGGAANGLPAAGLVPGGVPSSGPVLDHSAQKDRRLLAQQGSLGKRRKPSRGSLHAFLSALHRWTPGDSSEDSSEATTAVTTDAPGSAPLPAARSAPSGRPSARSSPPPLTTDIDNVNEADAKPKPYRTNQQQAEINNNKNITNKNDVKSETNSSNNKPGVRFIADSDRPASAGGLLETSKKSEVVRPGVGGTVLGHRRQSSLDSGCSLDMSSSSSSSGKGSPDPVAPTLTPPPEFADTPIMERRRRSRRRHTSGASSTGAAPGTISGSPGVGTYSAVPKVPDSIPRIPRAKETTASTVPQPSSPEIHINFRILPRAKARGGANASGPSVSRSESCRPFSADGAPAPAFKTMSWDRHLLSSPSDRYLDDSERRCRSLSRPARLPFSSQEEGSKRDPEWLEIARRRQATGVDWENLETHMKQPQSISCSNLSESHMRGKVSTLASADRAGLRLVRSASALYPRIKMSRFERRMRRENPNPSPERRRSSDEFVLVSSSSSSSDAASAGASSTEDEKPSFLNVQLRHVEKAPPLNVVFQTRGGGGVGVSGAVEPAAPRAASPTLTWKSHREDNVAATTPSPTRLDRPSGASTRSERAAAGRTRTASESLGVAEYLTPKKVELIEAPAPAAKKDAGGHARGSPTRAALSDHVPRGGVRGGPPLRRSSSVQMRSREAISTGRASPWDTTDSAVTPSWILEAERKKKSGIDWARLDKSLSQTGGKQATNLSSECLHQPTSATEVVPDWLKEIRKKKQEDASIRLSRSSEDILNEANVIDSATPRPQPRSPTEALRKTPPTAAQRSTEQPTSTEISGGGSSIPPPPPMPPSDFWSKPKEVWFKQQVQKPGAGVLVAPVCQRDSETQTHLVDYGAQVTSPVQAFSPASMLHAMTPFATYTRPFVTPTGSQVLLLDDRSVQLQSGPLYAMPIYAGTTPTSTSDQPLPLPPQSATGVFPATPAVLVARDEDRFARKVPMESKSTSTDGYFVPTTSPAPAASGTMGGSDTKSLLEEVEKKLEQDRKPPDESRPRTTTPASGVGGVSKITTVETMTIMETLESTTVSRRAIDETSLKSICSRSEKEDVLSGLSDSSIPFADDDDVMEELGFSSRVESRSASRAEEKSEVVSDEKVTMYSSTRKHSVPERKGPKETEPKETVQLRDIKSPPLSKQVNGEHATPKPASPPRVPSPQQAVTPPRAATPPPSSAKRPLLNGHRSPPRSSPRSPLRSPPRSPPLETTFDVVDRGFHTEPLKKKVPNGVTVLSSSKGESVTSKFQRPSCISPASSTVTTGPDGTLRGAHARTAAQTLAAATKEYCNGDVRRPLGPFKATKSMSDSNLGARMRSPTKRPTTSQATQTPNGVLPTFERRGESGFGGRAMGVQTDDRIESFLRDTLRSSTKEVEFVTKVDSSQPSKTLRKKVTTKILRGTSGKAGGVREIIEEIYDQSSVVVRPSPAVKNVTRSVQQTSDGQKYLTTVITEAPPTGRSRRNRRRGFGDPDTHIIMV</sequence>
<feature type="region of interest" description="Disordered" evidence="1">
    <location>
        <begin position="1122"/>
        <end position="1253"/>
    </location>
</feature>
<feature type="region of interest" description="Disordered" evidence="1">
    <location>
        <begin position="87"/>
        <end position="370"/>
    </location>
</feature>